<feature type="non-terminal residue" evidence="1">
    <location>
        <position position="1"/>
    </location>
</feature>
<evidence type="ECO:0000313" key="2">
    <source>
        <dbReference type="Proteomes" id="UP000663850"/>
    </source>
</evidence>
<dbReference type="Proteomes" id="UP000663850">
    <property type="component" value="Unassembled WGS sequence"/>
</dbReference>
<dbReference type="AlphaFoldDB" id="A0A8H3H9N0"/>
<evidence type="ECO:0008006" key="3">
    <source>
        <dbReference type="Google" id="ProtNLM"/>
    </source>
</evidence>
<accession>A0A8H3H9N0</accession>
<reference evidence="1" key="1">
    <citation type="submission" date="2021-01" db="EMBL/GenBank/DDBJ databases">
        <authorList>
            <person name="Kaushik A."/>
        </authorList>
    </citation>
    <scope>NUCLEOTIDE SEQUENCE</scope>
    <source>
        <strain evidence="1">Type strain: AG8-Rh-89/</strain>
    </source>
</reference>
<dbReference type="InterPro" id="IPR027417">
    <property type="entry name" value="P-loop_NTPase"/>
</dbReference>
<dbReference type="EMBL" id="CAJMWZ010004673">
    <property type="protein sequence ID" value="CAE6493610.1"/>
    <property type="molecule type" value="Genomic_DNA"/>
</dbReference>
<protein>
    <recommendedName>
        <fullName evidence="3">Helicase C-terminal domain-containing protein</fullName>
    </recommendedName>
</protein>
<organism evidence="1 2">
    <name type="scientific">Rhizoctonia solani</name>
    <dbReference type="NCBI Taxonomy" id="456999"/>
    <lineage>
        <taxon>Eukaryota</taxon>
        <taxon>Fungi</taxon>
        <taxon>Dikarya</taxon>
        <taxon>Basidiomycota</taxon>
        <taxon>Agaricomycotina</taxon>
        <taxon>Agaricomycetes</taxon>
        <taxon>Cantharellales</taxon>
        <taxon>Ceratobasidiaceae</taxon>
        <taxon>Rhizoctonia</taxon>
    </lineage>
</organism>
<name>A0A8H3H9N0_9AGAM</name>
<comment type="caution">
    <text evidence="1">The sequence shown here is derived from an EMBL/GenBank/DDBJ whole genome shotgun (WGS) entry which is preliminary data.</text>
</comment>
<sequence>MALSSIEVPLINYDVPSNVQDYVKRLDYWRFADPGRKQMVITFVTADTDEINIIQDLEKYYGVNI</sequence>
<dbReference type="Gene3D" id="3.40.50.300">
    <property type="entry name" value="P-loop containing nucleotide triphosphate hydrolases"/>
    <property type="match status" value="1"/>
</dbReference>
<evidence type="ECO:0000313" key="1">
    <source>
        <dbReference type="EMBL" id="CAE6493610.1"/>
    </source>
</evidence>
<proteinExistence type="predicted"/>
<gene>
    <name evidence="1" type="ORF">RDB_LOCUS87471</name>
</gene>